<dbReference type="PANTHER" id="PTHR31806:SF1">
    <property type="entry name" value="PURINE-CYTOSINE PERMEASE FCY2-RELATED"/>
    <property type="match status" value="1"/>
</dbReference>
<organism evidence="9 10">
    <name type="scientific">Kibdelosporangium banguiense</name>
    <dbReference type="NCBI Taxonomy" id="1365924"/>
    <lineage>
        <taxon>Bacteria</taxon>
        <taxon>Bacillati</taxon>
        <taxon>Actinomycetota</taxon>
        <taxon>Actinomycetes</taxon>
        <taxon>Pseudonocardiales</taxon>
        <taxon>Pseudonocardiaceae</taxon>
        <taxon>Kibdelosporangium</taxon>
    </lineage>
</organism>
<keyword evidence="3 7" id="KW-0813">Transport</keyword>
<comment type="caution">
    <text evidence="9">The sequence shown here is derived from an EMBL/GenBank/DDBJ whole genome shotgun (WGS) entry which is preliminary data.</text>
</comment>
<dbReference type="Proteomes" id="UP001519332">
    <property type="component" value="Unassembled WGS sequence"/>
</dbReference>
<evidence type="ECO:0000313" key="10">
    <source>
        <dbReference type="Proteomes" id="UP001519332"/>
    </source>
</evidence>
<proteinExistence type="inferred from homology"/>
<feature type="transmembrane region" description="Helical" evidence="8">
    <location>
        <begin position="344"/>
        <end position="365"/>
    </location>
</feature>
<dbReference type="EMBL" id="JAGINW010000001">
    <property type="protein sequence ID" value="MBP2322978.1"/>
    <property type="molecule type" value="Genomic_DNA"/>
</dbReference>
<evidence type="ECO:0000256" key="6">
    <source>
        <dbReference type="ARBA" id="ARBA00023136"/>
    </source>
</evidence>
<feature type="transmembrane region" description="Helical" evidence="8">
    <location>
        <begin position="133"/>
        <end position="154"/>
    </location>
</feature>
<feature type="transmembrane region" description="Helical" evidence="8">
    <location>
        <begin position="417"/>
        <end position="440"/>
    </location>
</feature>
<dbReference type="InterPro" id="IPR001248">
    <property type="entry name" value="Pur-cyt_permease"/>
</dbReference>
<keyword evidence="5 8" id="KW-1133">Transmembrane helix</keyword>
<feature type="transmembrane region" description="Helical" evidence="8">
    <location>
        <begin position="278"/>
        <end position="308"/>
    </location>
</feature>
<feature type="transmembrane region" description="Helical" evidence="8">
    <location>
        <begin position="320"/>
        <end position="338"/>
    </location>
</feature>
<feature type="transmembrane region" description="Helical" evidence="8">
    <location>
        <begin position="386"/>
        <end position="405"/>
    </location>
</feature>
<comment type="subcellular location">
    <subcellularLocation>
        <location evidence="1">Membrane</location>
        <topology evidence="1">Multi-pass membrane protein</topology>
    </subcellularLocation>
</comment>
<feature type="transmembrane region" description="Helical" evidence="8">
    <location>
        <begin position="166"/>
        <end position="184"/>
    </location>
</feature>
<keyword evidence="4 8" id="KW-0812">Transmembrane</keyword>
<feature type="transmembrane region" description="Helical" evidence="8">
    <location>
        <begin position="190"/>
        <end position="212"/>
    </location>
</feature>
<feature type="transmembrane region" description="Helical" evidence="8">
    <location>
        <begin position="233"/>
        <end position="258"/>
    </location>
</feature>
<sequence length="448" mass="46884">MAYGEKVVKVEPGGIEPVAAQDKHGRPIQLFWTWTSPNLEFATIFLGVLAVSAFGLSFWQAAAALTLGNLLGSIAHGFLSARGPVHGVPQMVLGRVAFGYWGNLLPASLMSIMAGAGWFAVNSVSGAFALNSLTGLPVLLCLVLIVAVQILIAFFGHNLVQAFERYVFPVLAVVFLVTAIFIFARSALSGIGGAGGLGGFLLTASAAFGYTAGWNPYAADYTRYLPAGTSRRAVGWFAGSGLFLATTVLMLVGAASVTVGGNASSNPATTFTNNLPPWLAALTLLAIALGAVAANVLNVYSAALAFLTLGINLPLAWRRAVVAACFGAIGFVLAWLGLSDAGHAYESFLLVIAYWIGPWLGVVLVDMHVRRGQVIDSALTDTRHRNWAGPVAMLAGMLISIGLFSNQSLYTGPIPQAVPWIGDITFLVGFVIAAGIYAVWPKTPVRAG</sequence>
<name>A0ABS4TEZ8_9PSEU</name>
<evidence type="ECO:0000256" key="1">
    <source>
        <dbReference type="ARBA" id="ARBA00004141"/>
    </source>
</evidence>
<feature type="transmembrane region" description="Helical" evidence="8">
    <location>
        <begin position="58"/>
        <end position="79"/>
    </location>
</feature>
<evidence type="ECO:0000256" key="4">
    <source>
        <dbReference type="ARBA" id="ARBA00022692"/>
    </source>
</evidence>
<evidence type="ECO:0000256" key="8">
    <source>
        <dbReference type="SAM" id="Phobius"/>
    </source>
</evidence>
<reference evidence="9 10" key="1">
    <citation type="submission" date="2021-03" db="EMBL/GenBank/DDBJ databases">
        <title>Sequencing the genomes of 1000 actinobacteria strains.</title>
        <authorList>
            <person name="Klenk H.-P."/>
        </authorList>
    </citation>
    <scope>NUCLEOTIDE SEQUENCE [LARGE SCALE GENOMIC DNA]</scope>
    <source>
        <strain evidence="9 10">DSM 46670</strain>
    </source>
</reference>
<evidence type="ECO:0000256" key="7">
    <source>
        <dbReference type="PIRNR" id="PIRNR002744"/>
    </source>
</evidence>
<dbReference type="PIRSF" id="PIRSF002744">
    <property type="entry name" value="Pur-cyt_permease"/>
    <property type="match status" value="1"/>
</dbReference>
<gene>
    <name evidence="9" type="ORF">JOF56_003363</name>
</gene>
<dbReference type="RefSeq" id="WP_307855131.1">
    <property type="nucleotide sequence ID" value="NZ_JAGINW010000001.1"/>
</dbReference>
<evidence type="ECO:0000256" key="3">
    <source>
        <dbReference type="ARBA" id="ARBA00022448"/>
    </source>
</evidence>
<feature type="transmembrane region" description="Helical" evidence="8">
    <location>
        <begin position="31"/>
        <end position="52"/>
    </location>
</feature>
<dbReference type="PANTHER" id="PTHR31806">
    <property type="entry name" value="PURINE-CYTOSINE PERMEASE FCY2-RELATED"/>
    <property type="match status" value="1"/>
</dbReference>
<dbReference type="Pfam" id="PF02133">
    <property type="entry name" value="Transp_cyt_pur"/>
    <property type="match status" value="1"/>
</dbReference>
<accession>A0ABS4TEZ8</accession>
<keyword evidence="6 7" id="KW-0472">Membrane</keyword>
<dbReference type="Gene3D" id="1.10.4160.10">
    <property type="entry name" value="Hydantoin permease"/>
    <property type="match status" value="1"/>
</dbReference>
<feature type="transmembrane region" description="Helical" evidence="8">
    <location>
        <begin position="100"/>
        <end position="121"/>
    </location>
</feature>
<dbReference type="InterPro" id="IPR026030">
    <property type="entry name" value="Pur-cyt_permease_Fcy2/21/22"/>
</dbReference>
<evidence type="ECO:0000313" key="9">
    <source>
        <dbReference type="EMBL" id="MBP2322978.1"/>
    </source>
</evidence>
<keyword evidence="10" id="KW-1185">Reference proteome</keyword>
<evidence type="ECO:0000256" key="5">
    <source>
        <dbReference type="ARBA" id="ARBA00022989"/>
    </source>
</evidence>
<protein>
    <submittedName>
        <fullName evidence="9">Purine-cytosine permease-like protein</fullName>
    </submittedName>
</protein>
<comment type="similarity">
    <text evidence="2 7">Belongs to the purine-cytosine permease (2.A.39) family.</text>
</comment>
<evidence type="ECO:0000256" key="2">
    <source>
        <dbReference type="ARBA" id="ARBA00008974"/>
    </source>
</evidence>